<dbReference type="InterPro" id="IPR013079">
    <property type="entry name" value="6Phosfructo_kin"/>
</dbReference>
<feature type="domain" description="6-phosphofructo-2-kinase" evidence="4">
    <location>
        <begin position="3"/>
        <end position="211"/>
    </location>
</feature>
<evidence type="ECO:0000259" key="4">
    <source>
        <dbReference type="Pfam" id="PF01591"/>
    </source>
</evidence>
<dbReference type="PANTHER" id="PTHR10606">
    <property type="entry name" value="6-PHOSPHOFRUCTO-2-KINASE/FRUCTOSE-2,6-BISPHOSPHATASE"/>
    <property type="match status" value="1"/>
</dbReference>
<dbReference type="SUPFAM" id="SSF53254">
    <property type="entry name" value="Phosphoglycerate mutase-like"/>
    <property type="match status" value="1"/>
</dbReference>
<keyword evidence="1" id="KW-0547">Nucleotide-binding</keyword>
<proteinExistence type="predicted"/>
<organism evidence="5">
    <name type="scientific">Arcella intermedia</name>
    <dbReference type="NCBI Taxonomy" id="1963864"/>
    <lineage>
        <taxon>Eukaryota</taxon>
        <taxon>Amoebozoa</taxon>
        <taxon>Tubulinea</taxon>
        <taxon>Elardia</taxon>
        <taxon>Arcellinida</taxon>
        <taxon>Sphaerothecina</taxon>
        <taxon>Arcellidae</taxon>
        <taxon>Arcella</taxon>
    </lineage>
</organism>
<dbReference type="PANTHER" id="PTHR10606:SF49">
    <property type="entry name" value="6-PHOSPHOFRUCTO-2-KINASE DOMAIN-CONTAINING PROTEIN"/>
    <property type="match status" value="1"/>
</dbReference>
<keyword evidence="2" id="KW-0067">ATP-binding</keyword>
<dbReference type="SUPFAM" id="SSF52540">
    <property type="entry name" value="P-loop containing nucleoside triphosphate hydrolases"/>
    <property type="match status" value="1"/>
</dbReference>
<dbReference type="GO" id="GO:0006000">
    <property type="term" value="P:fructose metabolic process"/>
    <property type="evidence" value="ECO:0007669"/>
    <property type="project" value="InterPro"/>
</dbReference>
<accession>A0A6B2L5U3</accession>
<evidence type="ECO:0000256" key="3">
    <source>
        <dbReference type="SAM" id="MobiDB-lite"/>
    </source>
</evidence>
<dbReference type="AlphaFoldDB" id="A0A6B2L5U3"/>
<dbReference type="EMBL" id="GIBP01003383">
    <property type="protein sequence ID" value="NDV32352.1"/>
    <property type="molecule type" value="Transcribed_RNA"/>
</dbReference>
<dbReference type="InterPro" id="IPR003094">
    <property type="entry name" value="6Pfruct_kin"/>
</dbReference>
<dbReference type="Gene3D" id="3.40.50.300">
    <property type="entry name" value="P-loop containing nucleotide triphosphate hydrolases"/>
    <property type="match status" value="1"/>
</dbReference>
<dbReference type="InterPro" id="IPR013078">
    <property type="entry name" value="His_Pase_superF_clade-1"/>
</dbReference>
<evidence type="ECO:0000256" key="1">
    <source>
        <dbReference type="ARBA" id="ARBA00022741"/>
    </source>
</evidence>
<dbReference type="GO" id="GO:0003873">
    <property type="term" value="F:6-phosphofructo-2-kinase activity"/>
    <property type="evidence" value="ECO:0007669"/>
    <property type="project" value="InterPro"/>
</dbReference>
<dbReference type="GO" id="GO:0006003">
    <property type="term" value="P:fructose 2,6-bisphosphate metabolic process"/>
    <property type="evidence" value="ECO:0007669"/>
    <property type="project" value="InterPro"/>
</dbReference>
<dbReference type="InterPro" id="IPR027417">
    <property type="entry name" value="P-loop_NTPase"/>
</dbReference>
<protein>
    <recommendedName>
        <fullName evidence="4">6-phosphofructo-2-kinase domain-containing protein</fullName>
    </recommendedName>
</protein>
<dbReference type="GO" id="GO:0004331">
    <property type="term" value="F:fructose-2,6-bisphosphate 2-phosphatase activity"/>
    <property type="evidence" value="ECO:0007669"/>
    <property type="project" value="TreeGrafter"/>
</dbReference>
<dbReference type="GO" id="GO:0005524">
    <property type="term" value="F:ATP binding"/>
    <property type="evidence" value="ECO:0007669"/>
    <property type="project" value="UniProtKB-KW"/>
</dbReference>
<dbReference type="Pfam" id="PF01591">
    <property type="entry name" value="6PF2K"/>
    <property type="match status" value="1"/>
</dbReference>
<evidence type="ECO:0000313" key="5">
    <source>
        <dbReference type="EMBL" id="NDV32352.1"/>
    </source>
</evidence>
<reference evidence="5" key="1">
    <citation type="journal article" date="2020" name="J. Eukaryot. Microbiol.">
        <title>De novo Sequencing, Assembly and Annotation of the Transcriptome for the Free-Living Testate Amoeba Arcella intermedia.</title>
        <authorList>
            <person name="Ribeiro G.M."/>
            <person name="Porfirio-Sousa A.L."/>
            <person name="Maurer-Alcala X.X."/>
            <person name="Katz L.A."/>
            <person name="Lahr D.J.G."/>
        </authorList>
    </citation>
    <scope>NUCLEOTIDE SEQUENCE</scope>
</reference>
<dbReference type="PIRSF" id="PIRSF000709">
    <property type="entry name" value="6PFK_2-Ptase"/>
    <property type="match status" value="1"/>
</dbReference>
<dbReference type="Gene3D" id="3.40.50.1240">
    <property type="entry name" value="Phosphoglycerate mutase-like"/>
    <property type="match status" value="1"/>
</dbReference>
<feature type="region of interest" description="Disordered" evidence="3">
    <location>
        <begin position="46"/>
        <end position="68"/>
    </location>
</feature>
<name>A0A6B2L5U3_9EUKA</name>
<dbReference type="GO" id="GO:0005829">
    <property type="term" value="C:cytosol"/>
    <property type="evidence" value="ECO:0007669"/>
    <property type="project" value="TreeGrafter"/>
</dbReference>
<sequence>MLLTIVGLPARGKSWTAKKINAYFSWLGFKSRIFSFEDNRIPTPARRRLSSQDLSEGEIQNPPNHQNEPEEIVNEEIKEHTNLIDNILGFFKIGGEIAIYIPWSTTHKKRVTLMSRVKSADPSIDVLFLENICNEAATLNLNIKNKIDTSTHLKDMPKSEGVKYVQQRVKSYQRGFETISDDSLSYIKIINMKSKMISNRVYGNLSTRVMSLVQSMHLELRPLWLVRTEDEADQERHQKFRLTLRKFIEKRIPTRTNELVIFSSMEATKTIEFMNIGTTVVSSVLSPLNTGTVPTYTTPNFSLRYPDVYNKFNANPINYRFPKGESFKDLIHRLEPYILQLERYTVPVMVVAHDSVIKALYSYFLKQRGLSLNPCSPNLLPSYTIVELASTHTGWTDKIFNLLN</sequence>
<dbReference type="Pfam" id="PF00300">
    <property type="entry name" value="His_Phos_1"/>
    <property type="match status" value="1"/>
</dbReference>
<evidence type="ECO:0000256" key="2">
    <source>
        <dbReference type="ARBA" id="ARBA00022840"/>
    </source>
</evidence>
<dbReference type="InterPro" id="IPR029033">
    <property type="entry name" value="His_PPase_superfam"/>
</dbReference>